<feature type="domain" description="C2H2-type" evidence="11">
    <location>
        <begin position="549"/>
        <end position="576"/>
    </location>
</feature>
<feature type="domain" description="C2H2-type" evidence="11">
    <location>
        <begin position="1077"/>
        <end position="1104"/>
    </location>
</feature>
<dbReference type="Gene3D" id="3.30.160.60">
    <property type="entry name" value="Classic Zinc Finger"/>
    <property type="match status" value="20"/>
</dbReference>
<dbReference type="InterPro" id="IPR050636">
    <property type="entry name" value="C2H2-ZF_domain-containing"/>
</dbReference>
<evidence type="ECO:0000256" key="7">
    <source>
        <dbReference type="ARBA" id="ARBA00023163"/>
    </source>
</evidence>
<feature type="domain" description="C2H2-type" evidence="11">
    <location>
        <begin position="1021"/>
        <end position="1048"/>
    </location>
</feature>
<evidence type="ECO:0000259" key="12">
    <source>
        <dbReference type="PROSITE" id="PS50804"/>
    </source>
</evidence>
<evidence type="ECO:0000256" key="8">
    <source>
        <dbReference type="ARBA" id="ARBA00023242"/>
    </source>
</evidence>
<keyword evidence="3" id="KW-0677">Repeat</keyword>
<feature type="region of interest" description="Disordered" evidence="10">
    <location>
        <begin position="1"/>
        <end position="75"/>
    </location>
</feature>
<reference evidence="14" key="1">
    <citation type="submission" date="2025-08" db="UniProtKB">
        <authorList>
            <consortium name="RefSeq"/>
        </authorList>
    </citation>
    <scope>IDENTIFICATION</scope>
    <source>
        <tissue evidence="14">Blood</tissue>
    </source>
</reference>
<evidence type="ECO:0000256" key="6">
    <source>
        <dbReference type="ARBA" id="ARBA00023015"/>
    </source>
</evidence>
<dbReference type="Proteomes" id="UP001652622">
    <property type="component" value="Unplaced"/>
</dbReference>
<feature type="compositionally biased region" description="Basic and acidic residues" evidence="10">
    <location>
        <begin position="257"/>
        <end position="266"/>
    </location>
</feature>
<feature type="domain" description="C2H2-type" evidence="11">
    <location>
        <begin position="993"/>
        <end position="1020"/>
    </location>
</feature>
<protein>
    <submittedName>
        <fullName evidence="14">Zinc finger protein 84-like</fullName>
    </submittedName>
</protein>
<evidence type="ECO:0000256" key="9">
    <source>
        <dbReference type="PROSITE-ProRule" id="PRU00042"/>
    </source>
</evidence>
<feature type="domain" description="C2H2-type" evidence="11">
    <location>
        <begin position="633"/>
        <end position="660"/>
    </location>
</feature>
<feature type="domain" description="C2H2-type" evidence="11">
    <location>
        <begin position="881"/>
        <end position="908"/>
    </location>
</feature>
<gene>
    <name evidence="14" type="primary">LOC117662615</name>
</gene>
<dbReference type="SUPFAM" id="SSF57667">
    <property type="entry name" value="beta-beta-alpha zinc fingers"/>
    <property type="match status" value="12"/>
</dbReference>
<dbReference type="InterPro" id="IPR036236">
    <property type="entry name" value="Znf_C2H2_sf"/>
</dbReference>
<evidence type="ECO:0000256" key="10">
    <source>
        <dbReference type="SAM" id="MobiDB-lite"/>
    </source>
</evidence>
<dbReference type="InterPro" id="IPR038269">
    <property type="entry name" value="SCAN_sf"/>
</dbReference>
<evidence type="ECO:0000256" key="2">
    <source>
        <dbReference type="ARBA" id="ARBA00022723"/>
    </source>
</evidence>
<dbReference type="InterPro" id="IPR013087">
    <property type="entry name" value="Znf_C2H2_type"/>
</dbReference>
<dbReference type="GeneID" id="117662615"/>
<keyword evidence="6" id="KW-0805">Transcription regulation</keyword>
<dbReference type="Gene3D" id="1.10.4020.10">
    <property type="entry name" value="DNA breaking-rejoining enzymes"/>
    <property type="match status" value="1"/>
</dbReference>
<comment type="subcellular location">
    <subcellularLocation>
        <location evidence="1">Nucleus</location>
    </subcellularLocation>
</comment>
<accession>A0ABM3ZFN4</accession>
<feature type="domain" description="C2H2-type" evidence="11">
    <location>
        <begin position="605"/>
        <end position="632"/>
    </location>
</feature>
<feature type="domain" description="C2H2-type" evidence="11">
    <location>
        <begin position="661"/>
        <end position="688"/>
    </location>
</feature>
<feature type="domain" description="C2H2-type" evidence="11">
    <location>
        <begin position="965"/>
        <end position="992"/>
    </location>
</feature>
<evidence type="ECO:0000259" key="11">
    <source>
        <dbReference type="PROSITE" id="PS50157"/>
    </source>
</evidence>
<feature type="domain" description="SCAN box" evidence="12">
    <location>
        <begin position="140"/>
        <end position="222"/>
    </location>
</feature>
<feature type="domain" description="C2H2-type" evidence="11">
    <location>
        <begin position="493"/>
        <end position="520"/>
    </location>
</feature>
<dbReference type="SMART" id="SM00355">
    <property type="entry name" value="ZnF_C2H2"/>
    <property type="match status" value="20"/>
</dbReference>
<keyword evidence="4 9" id="KW-0863">Zinc-finger</keyword>
<keyword evidence="5" id="KW-0862">Zinc</keyword>
<dbReference type="SUPFAM" id="SSF47353">
    <property type="entry name" value="Retrovirus capsid dimerization domain-like"/>
    <property type="match status" value="1"/>
</dbReference>
<evidence type="ECO:0000256" key="4">
    <source>
        <dbReference type="ARBA" id="ARBA00022771"/>
    </source>
</evidence>
<feature type="domain" description="C2H2-type" evidence="11">
    <location>
        <begin position="1049"/>
        <end position="1076"/>
    </location>
</feature>
<feature type="region of interest" description="Disordered" evidence="10">
    <location>
        <begin position="257"/>
        <end position="316"/>
    </location>
</feature>
<proteinExistence type="predicted"/>
<evidence type="ECO:0000256" key="3">
    <source>
        <dbReference type="ARBA" id="ARBA00022737"/>
    </source>
</evidence>
<dbReference type="RefSeq" id="XP_060547177.1">
    <property type="nucleotide sequence ID" value="XM_060691194.1"/>
</dbReference>
<dbReference type="PROSITE" id="PS50157">
    <property type="entry name" value="ZINC_FINGER_C2H2_2"/>
    <property type="match status" value="20"/>
</dbReference>
<dbReference type="Pfam" id="PF02023">
    <property type="entry name" value="SCAN"/>
    <property type="match status" value="1"/>
</dbReference>
<feature type="domain" description="C2H2-type" evidence="11">
    <location>
        <begin position="521"/>
        <end position="548"/>
    </location>
</feature>
<feature type="domain" description="C2H2-type" evidence="11">
    <location>
        <begin position="824"/>
        <end position="852"/>
    </location>
</feature>
<feature type="domain" description="C2H2-type" evidence="11">
    <location>
        <begin position="577"/>
        <end position="604"/>
    </location>
</feature>
<feature type="compositionally biased region" description="Basic and acidic residues" evidence="10">
    <location>
        <begin position="1"/>
        <end position="16"/>
    </location>
</feature>
<dbReference type="SMART" id="SM00431">
    <property type="entry name" value="SCAN"/>
    <property type="match status" value="1"/>
</dbReference>
<dbReference type="InterPro" id="IPR003309">
    <property type="entry name" value="SCAN_dom"/>
</dbReference>
<dbReference type="CDD" id="cd07936">
    <property type="entry name" value="SCAN"/>
    <property type="match status" value="1"/>
</dbReference>
<name>A0ABM3ZFN4_PANGU</name>
<evidence type="ECO:0000313" key="14">
    <source>
        <dbReference type="RefSeq" id="XP_060547177.1"/>
    </source>
</evidence>
<evidence type="ECO:0000313" key="13">
    <source>
        <dbReference type="Proteomes" id="UP001652622"/>
    </source>
</evidence>
<keyword evidence="8" id="KW-0539">Nucleus</keyword>
<organism evidence="13 14">
    <name type="scientific">Pantherophis guttatus</name>
    <name type="common">Corn snake</name>
    <name type="synonym">Elaphe guttata</name>
    <dbReference type="NCBI Taxonomy" id="94885"/>
    <lineage>
        <taxon>Eukaryota</taxon>
        <taxon>Metazoa</taxon>
        <taxon>Chordata</taxon>
        <taxon>Craniata</taxon>
        <taxon>Vertebrata</taxon>
        <taxon>Euteleostomi</taxon>
        <taxon>Lepidosauria</taxon>
        <taxon>Squamata</taxon>
        <taxon>Bifurcata</taxon>
        <taxon>Unidentata</taxon>
        <taxon>Episquamata</taxon>
        <taxon>Toxicofera</taxon>
        <taxon>Serpentes</taxon>
        <taxon>Colubroidea</taxon>
        <taxon>Colubridae</taxon>
        <taxon>Colubrinae</taxon>
        <taxon>Pantherophis</taxon>
    </lineage>
</organism>
<feature type="domain" description="C2H2-type" evidence="11">
    <location>
        <begin position="937"/>
        <end position="964"/>
    </location>
</feature>
<keyword evidence="2" id="KW-0479">Metal-binding</keyword>
<dbReference type="PANTHER" id="PTHR47772">
    <property type="entry name" value="ZINC FINGER PROTEIN 200"/>
    <property type="match status" value="1"/>
</dbReference>
<feature type="compositionally biased region" description="Low complexity" evidence="10">
    <location>
        <begin position="718"/>
        <end position="730"/>
    </location>
</feature>
<sequence length="1163" mass="130478">MTDKLKEGLDKEEPMEKLGLGQKTHPSSNHLDPQIKAEPGEGLSQAPVLQWQGSPKRKRALLSNQSKPQLSEPPMLREEDLKVFWDDLKRGEEACWGGSRQPPGPREAKKANGNLSAQENYGKMKAAILREEASCQELQRQRFRHFCYKEAEGPREACIQLRDLCRHWLKPERHTKEQILELVILEQFLAILPQEMRRWVQDGGVETCAQAVGFAEEFLQREDLNHKDEVPGPFEDTSCSVPKAGCVSFDLRQTQLTKDEKDHSMEGRNYCGDSEESCERESSSTGTQKHAEARQALPGRGRSISWRNGKRESSPVQKVKIPVLPEDKPSIRMQPRSTLENLEGCRKEENNLGRSPDVLIDTKCCKTLDSAATPSQRVLFPNLQRILKGEQSCSCLSCGKTFHHSLSPAECGDEPSQCLDCGKDLVLTKRESLDRGEELYRCLTCGENFTLYSSLMKHERIHSGEGLGPSVSSGQRGDLSILEEQVSGGEKPYQCPTCGKSFNKSSAFQFHKQIHTGERPYTCANCGKSFSQRSNLILHEKTHTGVKPFRCSDCGKTFLRSSDLVRHEITHTGEKPYTCSECGRSFSHNSTLIAHERTHTGEKPYKCSVCERSFRHHSGLIKHERTHTGERPYACLACGKSFSQSSGLTLHLRTHTGEKPYWCSVCGKSYTQRSKLTKHEKTHLVEVATSCSFSLIRSPSSPLPLLSFPPHPRPPHPSAGALPIAPAEAGPPGGICDRRGFSEKRLPRRTLQRSAGGQMDDNEETVDVTTPGFLEPCVSFLETAPDISDFHKVEGICEIQHGSVGLPSMIPVLEEGHSVEGTSYICSDCGKSFCSISSLISHQKRNHSGEKPYKCADCGRSFHQSSDLVKHERIHTGEKPYKCTVCEKRFNQRSYLIVHERFHTAEKPYKCFLCGKSFCSNAHLMTHQRTHTGERPYQCPECGKRFTTSSNFVNHKKTHTEEKPYNCSLCEKSFKRSSNLIQHERTHTGEKPYTCLTCGESFASNSGLVKHQRSHTGERPYKCSYCGKCFSQSMILTQHERTHTGEKPCKCPACGKSFRSSSDLVKHKRIHTGEKPYKCSLCGKSFTTSSDVVKHERTHTGEKPYKCGTCGKSFSQSAHLMQHQRIHTGEKPYSCLICGRCFTCSAHLVVHKRTHKDGEGLKV</sequence>
<keyword evidence="13" id="KW-1185">Reference proteome</keyword>
<dbReference type="PROSITE" id="PS00028">
    <property type="entry name" value="ZINC_FINGER_C2H2_1"/>
    <property type="match status" value="20"/>
</dbReference>
<dbReference type="PANTHER" id="PTHR47772:SF13">
    <property type="entry name" value="GASTRULA ZINC FINGER PROTEIN XLCGF49.1-LIKE-RELATED"/>
    <property type="match status" value="1"/>
</dbReference>
<feature type="domain" description="C2H2-type" evidence="11">
    <location>
        <begin position="909"/>
        <end position="936"/>
    </location>
</feature>
<feature type="domain" description="C2H2-type" evidence="11">
    <location>
        <begin position="1133"/>
        <end position="1160"/>
    </location>
</feature>
<keyword evidence="7" id="KW-0804">Transcription</keyword>
<dbReference type="Pfam" id="PF00096">
    <property type="entry name" value="zf-C2H2"/>
    <property type="match status" value="19"/>
</dbReference>
<evidence type="ECO:0000256" key="5">
    <source>
        <dbReference type="ARBA" id="ARBA00022833"/>
    </source>
</evidence>
<feature type="domain" description="C2H2-type" evidence="11">
    <location>
        <begin position="1105"/>
        <end position="1132"/>
    </location>
</feature>
<feature type="domain" description="C2H2-type" evidence="11">
    <location>
        <begin position="853"/>
        <end position="880"/>
    </location>
</feature>
<evidence type="ECO:0000256" key="1">
    <source>
        <dbReference type="ARBA" id="ARBA00004123"/>
    </source>
</evidence>
<feature type="region of interest" description="Disordered" evidence="10">
    <location>
        <begin position="712"/>
        <end position="741"/>
    </location>
</feature>
<feature type="domain" description="C2H2-type" evidence="11">
    <location>
        <begin position="440"/>
        <end position="467"/>
    </location>
</feature>
<dbReference type="PROSITE" id="PS50804">
    <property type="entry name" value="SCAN_BOX"/>
    <property type="match status" value="1"/>
</dbReference>